<feature type="compositionally biased region" description="Basic and acidic residues" evidence="7">
    <location>
        <begin position="112"/>
        <end position="125"/>
    </location>
</feature>
<sequence length="125" mass="14094">MANEGSDALPPPNKNTTPKNYLDQFQGKEASKFTEFVPSLILFLDSDSPISNSPCAEASKASMACMNKYDFDRDKCLDYFQAYRDCKKAWVSDSRNRQQTRPAANFLSIQIDQRKADRRAGRPSG</sequence>
<dbReference type="EMBL" id="JBAHYK010000319">
    <property type="protein sequence ID" value="KAL0575281.1"/>
    <property type="molecule type" value="Genomic_DNA"/>
</dbReference>
<dbReference type="SUPFAM" id="SSF47072">
    <property type="entry name" value="Cysteine alpha-hairpin motif"/>
    <property type="match status" value="1"/>
</dbReference>
<organism evidence="9 10">
    <name type="scientific">Marasmius crinis-equi</name>
    <dbReference type="NCBI Taxonomy" id="585013"/>
    <lineage>
        <taxon>Eukaryota</taxon>
        <taxon>Fungi</taxon>
        <taxon>Dikarya</taxon>
        <taxon>Basidiomycota</taxon>
        <taxon>Agaricomycotina</taxon>
        <taxon>Agaricomycetes</taxon>
        <taxon>Agaricomycetidae</taxon>
        <taxon>Agaricales</taxon>
        <taxon>Marasmiineae</taxon>
        <taxon>Marasmiaceae</taxon>
        <taxon>Marasmius</taxon>
    </lineage>
</organism>
<comment type="subcellular location">
    <subcellularLocation>
        <location evidence="2">Mitochondrion intermembrane space</location>
    </subcellularLocation>
</comment>
<evidence type="ECO:0000313" key="9">
    <source>
        <dbReference type="EMBL" id="KAL0575281.1"/>
    </source>
</evidence>
<evidence type="ECO:0000259" key="8">
    <source>
        <dbReference type="Pfam" id="PF06747"/>
    </source>
</evidence>
<proteinExistence type="inferred from homology"/>
<dbReference type="Proteomes" id="UP001465976">
    <property type="component" value="Unassembled WGS sequence"/>
</dbReference>
<reference evidence="9 10" key="1">
    <citation type="submission" date="2024-02" db="EMBL/GenBank/DDBJ databases">
        <title>A draft genome for the cacao thread blight pathogen Marasmius crinis-equi.</title>
        <authorList>
            <person name="Cohen S.P."/>
            <person name="Baruah I.K."/>
            <person name="Amoako-Attah I."/>
            <person name="Bukari Y."/>
            <person name="Meinhardt L.W."/>
            <person name="Bailey B.A."/>
        </authorList>
    </citation>
    <scope>NUCLEOTIDE SEQUENCE [LARGE SCALE GENOMIC DNA]</scope>
    <source>
        <strain evidence="9 10">GH-76</strain>
    </source>
</reference>
<evidence type="ECO:0000256" key="1">
    <source>
        <dbReference type="ARBA" id="ARBA00003875"/>
    </source>
</evidence>
<evidence type="ECO:0000256" key="7">
    <source>
        <dbReference type="SAM" id="MobiDB-lite"/>
    </source>
</evidence>
<keyword evidence="10" id="KW-1185">Reference proteome</keyword>
<dbReference type="Gene3D" id="1.10.287.1130">
    <property type="entry name" value="CytochromE C oxidase copper chaperone"/>
    <property type="match status" value="1"/>
</dbReference>
<evidence type="ECO:0000313" key="10">
    <source>
        <dbReference type="Proteomes" id="UP001465976"/>
    </source>
</evidence>
<dbReference type="Pfam" id="PF06747">
    <property type="entry name" value="CHCH"/>
    <property type="match status" value="1"/>
</dbReference>
<comment type="similarity">
    <text evidence="5">Belongs to the COX23 family.</text>
</comment>
<feature type="compositionally biased region" description="Polar residues" evidence="7">
    <location>
        <begin position="97"/>
        <end position="111"/>
    </location>
</feature>
<protein>
    <recommendedName>
        <fullName evidence="6">Cytochrome c oxidase-assembly factor COX23, mitochondrial</fullName>
    </recommendedName>
</protein>
<dbReference type="InterPro" id="IPR051040">
    <property type="entry name" value="COX23"/>
</dbReference>
<feature type="region of interest" description="Disordered" evidence="7">
    <location>
        <begin position="92"/>
        <end position="125"/>
    </location>
</feature>
<evidence type="ECO:0000256" key="5">
    <source>
        <dbReference type="ARBA" id="ARBA00038264"/>
    </source>
</evidence>
<comment type="caution">
    <text evidence="9">The sequence shown here is derived from an EMBL/GenBank/DDBJ whole genome shotgun (WGS) entry which is preliminary data.</text>
</comment>
<dbReference type="PANTHER" id="PTHR46811">
    <property type="entry name" value="COILED-COIL-HELIX-COILED-COIL-HELIX DOMAIN-CONTAINING PROTEIN 7"/>
    <property type="match status" value="1"/>
</dbReference>
<evidence type="ECO:0000256" key="4">
    <source>
        <dbReference type="ARBA" id="ARBA00023157"/>
    </source>
</evidence>
<feature type="domain" description="CHCH" evidence="8">
    <location>
        <begin position="55"/>
        <end position="88"/>
    </location>
</feature>
<dbReference type="PROSITE" id="PS51808">
    <property type="entry name" value="CHCH"/>
    <property type="match status" value="1"/>
</dbReference>
<dbReference type="InterPro" id="IPR010625">
    <property type="entry name" value="CHCH"/>
</dbReference>
<dbReference type="InterPro" id="IPR009069">
    <property type="entry name" value="Cys_alpha_HP_mot_SF"/>
</dbReference>
<feature type="region of interest" description="Disordered" evidence="7">
    <location>
        <begin position="1"/>
        <end position="21"/>
    </location>
</feature>
<keyword evidence="3" id="KW-0496">Mitochondrion</keyword>
<dbReference type="PANTHER" id="PTHR46811:SF1">
    <property type="entry name" value="COILED-COIL-HELIX-COILED-COIL-HELIX DOMAIN-CONTAINING PROTEIN 7"/>
    <property type="match status" value="1"/>
</dbReference>
<comment type="function">
    <text evidence="1">Required for the assembly of cytochrome c oxidase.</text>
</comment>
<name>A0ABR3FIU8_9AGAR</name>
<accession>A0ABR3FIU8</accession>
<evidence type="ECO:0000256" key="2">
    <source>
        <dbReference type="ARBA" id="ARBA00004569"/>
    </source>
</evidence>
<evidence type="ECO:0000256" key="6">
    <source>
        <dbReference type="ARBA" id="ARBA00041104"/>
    </source>
</evidence>
<keyword evidence="4" id="KW-1015">Disulfide bond</keyword>
<gene>
    <name evidence="9" type="primary">COX23</name>
    <name evidence="9" type="ORF">V5O48_006682</name>
</gene>
<evidence type="ECO:0000256" key="3">
    <source>
        <dbReference type="ARBA" id="ARBA00023128"/>
    </source>
</evidence>